<accession>A0ABS4KN47</accession>
<dbReference type="EMBL" id="JAGGLI010000035">
    <property type="protein sequence ID" value="MBP2028641.1"/>
    <property type="molecule type" value="Genomic_DNA"/>
</dbReference>
<evidence type="ECO:0000313" key="2">
    <source>
        <dbReference type="Proteomes" id="UP001314903"/>
    </source>
</evidence>
<reference evidence="1 2" key="1">
    <citation type="submission" date="2021-03" db="EMBL/GenBank/DDBJ databases">
        <title>Genomic Encyclopedia of Type Strains, Phase IV (KMG-IV): sequencing the most valuable type-strain genomes for metagenomic binning, comparative biology and taxonomic classification.</title>
        <authorList>
            <person name="Goeker M."/>
        </authorList>
    </citation>
    <scope>NUCLEOTIDE SEQUENCE [LARGE SCALE GENOMIC DNA]</scope>
    <source>
        <strain evidence="1 2">DSM 27512</strain>
    </source>
</reference>
<protein>
    <submittedName>
        <fullName evidence="1">Uncharacterized protein</fullName>
    </submittedName>
</protein>
<keyword evidence="2" id="KW-1185">Reference proteome</keyword>
<name>A0ABS4KN47_9FIRM</name>
<dbReference type="RefSeq" id="WP_245330894.1">
    <property type="nucleotide sequence ID" value="NZ_JAGGLI010000035.1"/>
</dbReference>
<comment type="caution">
    <text evidence="1">The sequence shown here is derived from an EMBL/GenBank/DDBJ whole genome shotgun (WGS) entry which is preliminary data.</text>
</comment>
<gene>
    <name evidence="1" type="ORF">J2Z35_002471</name>
</gene>
<organism evidence="1 2">
    <name type="scientific">Acetoanaerobium pronyense</name>
    <dbReference type="NCBI Taxonomy" id="1482736"/>
    <lineage>
        <taxon>Bacteria</taxon>
        <taxon>Bacillati</taxon>
        <taxon>Bacillota</taxon>
        <taxon>Clostridia</taxon>
        <taxon>Peptostreptococcales</taxon>
        <taxon>Filifactoraceae</taxon>
        <taxon>Acetoanaerobium</taxon>
    </lineage>
</organism>
<sequence>MDILIKEVFEEVEKSIFHYARPLGKSLFNFRFKGESSSLVLEELKKFQNDDGGFGHGLESDFRLPDSSPMATSIALRILSEIENSQSDTENEKNNAEKMIKEAISYLENAFDSARKGWFVATRKINDFPHAPWWNYDEELNMTLIDRSWGNPTAEILAYLYKYREFVKKLDLENLLEYAVSKIEDKEEYDSEHEIFCYIKLYEYIPEHFKVRLEKTIIQAIDQLIEYDIEKWNDYLPMPLDFVSSLKGNRFGILESKIEDNLHFFIKELNEKHMIKPPWGTSFYEGDLRDAYNEWIGVLSLKALIILEKFNKIEFEAEEVVPIH</sequence>
<dbReference type="Gene3D" id="1.50.10.20">
    <property type="match status" value="1"/>
</dbReference>
<proteinExistence type="predicted"/>
<dbReference type="Proteomes" id="UP001314903">
    <property type="component" value="Unassembled WGS sequence"/>
</dbReference>
<evidence type="ECO:0000313" key="1">
    <source>
        <dbReference type="EMBL" id="MBP2028641.1"/>
    </source>
</evidence>
<dbReference type="InterPro" id="IPR008930">
    <property type="entry name" value="Terpenoid_cyclase/PrenylTrfase"/>
</dbReference>
<dbReference type="SUPFAM" id="SSF48239">
    <property type="entry name" value="Terpenoid cyclases/Protein prenyltransferases"/>
    <property type="match status" value="1"/>
</dbReference>